<organism evidence="2">
    <name type="scientific">Echinostoma caproni</name>
    <dbReference type="NCBI Taxonomy" id="27848"/>
    <lineage>
        <taxon>Eukaryota</taxon>
        <taxon>Metazoa</taxon>
        <taxon>Spiralia</taxon>
        <taxon>Lophotrochozoa</taxon>
        <taxon>Platyhelminthes</taxon>
        <taxon>Trematoda</taxon>
        <taxon>Digenea</taxon>
        <taxon>Plagiorchiida</taxon>
        <taxon>Echinostomata</taxon>
        <taxon>Echinostomatoidea</taxon>
        <taxon>Echinostomatidae</taxon>
        <taxon>Echinostoma</taxon>
    </lineage>
</organism>
<sequence>LDNTFFGTSTSFSPCFRNAVVEGSLIGFDAEDHRDDASSSGPASDQRTPSYKVTPAEDRLSSADRDRTMSPSSQGRLDSPSDLSTELESRRRMLSALNLFSAHPMKDSPGIHRVSGSVGDNLCPSPLGPFDTVQTQAYAFLTDEPDTTATGSDIEVLSRCTSTNDESGQMIGLGSTSFERTGEFQKPLDASGLMSTPHGTSTLSRLSDIHFSMECLSRPREEDLSYAFQRLIKKYADKKALLQIREAKILQLSRENCGLREVNATLGELAFYPLSIDLVGRP</sequence>
<name>A0A183AXW6_9TREM</name>
<feature type="compositionally biased region" description="Basic and acidic residues" evidence="1">
    <location>
        <begin position="55"/>
        <end position="68"/>
    </location>
</feature>
<feature type="compositionally biased region" description="Polar residues" evidence="1">
    <location>
        <begin position="38"/>
        <end position="51"/>
    </location>
</feature>
<proteinExistence type="predicted"/>
<evidence type="ECO:0000256" key="1">
    <source>
        <dbReference type="SAM" id="MobiDB-lite"/>
    </source>
</evidence>
<dbReference type="WBParaSite" id="ECPE_0001183601-mRNA-1">
    <property type="protein sequence ID" value="ECPE_0001183601-mRNA-1"/>
    <property type="gene ID" value="ECPE_0001183601"/>
</dbReference>
<protein>
    <submittedName>
        <fullName evidence="2">DUF4206 domain-containing protein</fullName>
    </submittedName>
</protein>
<feature type="compositionally biased region" description="Polar residues" evidence="1">
    <location>
        <begin position="69"/>
        <end position="86"/>
    </location>
</feature>
<dbReference type="AlphaFoldDB" id="A0A183AXW6"/>
<evidence type="ECO:0000313" key="2">
    <source>
        <dbReference type="WBParaSite" id="ECPE_0001183601-mRNA-1"/>
    </source>
</evidence>
<accession>A0A183AXW6</accession>
<reference evidence="2" key="1">
    <citation type="submission" date="2016-06" db="UniProtKB">
        <authorList>
            <consortium name="WormBaseParasite"/>
        </authorList>
    </citation>
    <scope>IDENTIFICATION</scope>
</reference>
<feature type="region of interest" description="Disordered" evidence="1">
    <location>
        <begin position="31"/>
        <end position="88"/>
    </location>
</feature>